<organism evidence="1 2">
    <name type="scientific">Nocardiopsis rhodophaea</name>
    <dbReference type="NCBI Taxonomy" id="280238"/>
    <lineage>
        <taxon>Bacteria</taxon>
        <taxon>Bacillati</taxon>
        <taxon>Actinomycetota</taxon>
        <taxon>Actinomycetes</taxon>
        <taxon>Streptosporangiales</taxon>
        <taxon>Nocardiopsidaceae</taxon>
        <taxon>Nocardiopsis</taxon>
    </lineage>
</organism>
<gene>
    <name evidence="1" type="ORF">GCM10009799_06110</name>
</gene>
<dbReference type="RefSeq" id="WP_344099232.1">
    <property type="nucleotide sequence ID" value="NZ_BAAAPC010000002.1"/>
</dbReference>
<accession>A0ABN2SD11</accession>
<evidence type="ECO:0000313" key="1">
    <source>
        <dbReference type="EMBL" id="GAA1983563.1"/>
    </source>
</evidence>
<dbReference type="EMBL" id="BAAAPC010000002">
    <property type="protein sequence ID" value="GAA1983563.1"/>
    <property type="molecule type" value="Genomic_DNA"/>
</dbReference>
<protein>
    <submittedName>
        <fullName evidence="1">Uncharacterized protein</fullName>
    </submittedName>
</protein>
<keyword evidence="2" id="KW-1185">Reference proteome</keyword>
<reference evidence="1 2" key="1">
    <citation type="journal article" date="2019" name="Int. J. Syst. Evol. Microbiol.">
        <title>The Global Catalogue of Microorganisms (GCM) 10K type strain sequencing project: providing services to taxonomists for standard genome sequencing and annotation.</title>
        <authorList>
            <consortium name="The Broad Institute Genomics Platform"/>
            <consortium name="The Broad Institute Genome Sequencing Center for Infectious Disease"/>
            <person name="Wu L."/>
            <person name="Ma J."/>
        </authorList>
    </citation>
    <scope>NUCLEOTIDE SEQUENCE [LARGE SCALE GENOMIC DNA]</scope>
    <source>
        <strain evidence="1 2">JCM 15313</strain>
    </source>
</reference>
<proteinExistence type="predicted"/>
<evidence type="ECO:0000313" key="2">
    <source>
        <dbReference type="Proteomes" id="UP001501585"/>
    </source>
</evidence>
<name>A0ABN2SD11_9ACTN</name>
<comment type="caution">
    <text evidence="1">The sequence shown here is derived from an EMBL/GenBank/DDBJ whole genome shotgun (WGS) entry which is preliminary data.</text>
</comment>
<sequence length="85" mass="9689">MSFSFGRKGMPYYNMRFLPEMEDIIIYKGSLRLSLEGNDRVSVYSEEDIDRAVTAFCSVLHKVSPIEATKHIAASGYDPEFSFPE</sequence>
<dbReference type="Proteomes" id="UP001501585">
    <property type="component" value="Unassembled WGS sequence"/>
</dbReference>